<reference evidence="2 3" key="1">
    <citation type="journal article" date="2015" name="Genome Biol. Evol.">
        <title>Characterization of Three Mycobacterium spp. with Potential Use in Bioremediation by Genome Sequencing and Comparative Genomics.</title>
        <authorList>
            <person name="Das S."/>
            <person name="Pettersson B.M."/>
            <person name="Behra P.R."/>
            <person name="Ramesh M."/>
            <person name="Dasgupta S."/>
            <person name="Bhattacharya A."/>
            <person name="Kirsebom L.A."/>
        </authorList>
    </citation>
    <scope>NUCLEOTIDE SEQUENCE [LARGE SCALE GENOMIC DNA]</scope>
    <source>
        <strain evidence="2 3">DSM 44075</strain>
    </source>
</reference>
<evidence type="ECO:0000313" key="2">
    <source>
        <dbReference type="EMBL" id="KMO69105.1"/>
    </source>
</evidence>
<accession>A0A0J6VDP1</accession>
<dbReference type="InterPro" id="IPR024520">
    <property type="entry name" value="DUF3558"/>
</dbReference>
<dbReference type="Pfam" id="PF12079">
    <property type="entry name" value="DUF3558"/>
    <property type="match status" value="1"/>
</dbReference>
<dbReference type="AlphaFoldDB" id="A0A0J6VDP1"/>
<evidence type="ECO:0000313" key="3">
    <source>
        <dbReference type="Proteomes" id="UP000036313"/>
    </source>
</evidence>
<dbReference type="PATRIC" id="fig|1807.14.peg.4560"/>
<protein>
    <recommendedName>
        <fullName evidence="4">DUF3558 domain-containing protein</fullName>
    </recommendedName>
</protein>
<feature type="signal peptide" evidence="1">
    <location>
        <begin position="1"/>
        <end position="26"/>
    </location>
</feature>
<proteinExistence type="predicted"/>
<gene>
    <name evidence="2" type="ORF">MOBUDSM44075_04526</name>
</gene>
<name>A0A0J6VDP1_9MYCO</name>
<dbReference type="Proteomes" id="UP000036313">
    <property type="component" value="Unassembled WGS sequence"/>
</dbReference>
<evidence type="ECO:0008006" key="4">
    <source>
        <dbReference type="Google" id="ProtNLM"/>
    </source>
</evidence>
<keyword evidence="1" id="KW-0732">Signal</keyword>
<comment type="caution">
    <text evidence="2">The sequence shown here is derived from an EMBL/GenBank/DDBJ whole genome shotgun (WGS) entry which is preliminary data.</text>
</comment>
<sequence length="185" mass="19425" precursor="true">MCQRVSRRVVSALTVAVAGVLVTATAGGCAHTVGGVAQRQEGSVPDPDRSYGYVDDRCGLLDDSTVQATLGADDVIRPFSGAVCQYILSRPGAVTVDVTFSWFDTGSLAREREVAAARGAVVKDTVLERHQAFSARRDVTGAACSATAAAGTGVLSWWVQYRGRQTGDPCVDAVKLLTATLRSDM</sequence>
<organism evidence="2 3">
    <name type="scientific">Mycolicibacterium obuense</name>
    <dbReference type="NCBI Taxonomy" id="1807"/>
    <lineage>
        <taxon>Bacteria</taxon>
        <taxon>Bacillati</taxon>
        <taxon>Actinomycetota</taxon>
        <taxon>Actinomycetes</taxon>
        <taxon>Mycobacteriales</taxon>
        <taxon>Mycobacteriaceae</taxon>
        <taxon>Mycolicibacterium</taxon>
    </lineage>
</organism>
<dbReference type="EMBL" id="JYNU01000057">
    <property type="protein sequence ID" value="KMO69105.1"/>
    <property type="molecule type" value="Genomic_DNA"/>
</dbReference>
<dbReference type="PROSITE" id="PS51257">
    <property type="entry name" value="PROKAR_LIPOPROTEIN"/>
    <property type="match status" value="1"/>
</dbReference>
<evidence type="ECO:0000256" key="1">
    <source>
        <dbReference type="SAM" id="SignalP"/>
    </source>
</evidence>
<feature type="chain" id="PRO_5005283287" description="DUF3558 domain-containing protein" evidence="1">
    <location>
        <begin position="27"/>
        <end position="185"/>
    </location>
</feature>
<dbReference type="RefSeq" id="WP_048424721.1">
    <property type="nucleotide sequence ID" value="NZ_JYNU01000057.1"/>
</dbReference>